<proteinExistence type="predicted"/>
<dbReference type="GO" id="GO:0005730">
    <property type="term" value="C:nucleolus"/>
    <property type="evidence" value="ECO:0007669"/>
    <property type="project" value="Ensembl"/>
</dbReference>
<feature type="region of interest" description="Disordered" evidence="1">
    <location>
        <begin position="1"/>
        <end position="115"/>
    </location>
</feature>
<dbReference type="Ensembl" id="ENSCGRT00001021585.1">
    <property type="protein sequence ID" value="ENSCGRP00001017341.1"/>
    <property type="gene ID" value="ENSCGRG00001017415.1"/>
</dbReference>
<feature type="compositionally biased region" description="Acidic residues" evidence="1">
    <location>
        <begin position="14"/>
        <end position="24"/>
    </location>
</feature>
<dbReference type="AlphaFoldDB" id="A0A8C2MEQ7"/>
<evidence type="ECO:0000313" key="3">
    <source>
        <dbReference type="Proteomes" id="UP000694386"/>
    </source>
</evidence>
<accession>A0A8C2MEQ7</accession>
<organism evidence="2 3">
    <name type="scientific">Cricetulus griseus</name>
    <name type="common">Chinese hamster</name>
    <name type="synonym">Cricetulus barabensis griseus</name>
    <dbReference type="NCBI Taxonomy" id="10029"/>
    <lineage>
        <taxon>Eukaryota</taxon>
        <taxon>Metazoa</taxon>
        <taxon>Chordata</taxon>
        <taxon>Craniata</taxon>
        <taxon>Vertebrata</taxon>
        <taxon>Euteleostomi</taxon>
        <taxon>Mammalia</taxon>
        <taxon>Eutheria</taxon>
        <taxon>Euarchontoglires</taxon>
        <taxon>Glires</taxon>
        <taxon>Rodentia</taxon>
        <taxon>Myomorpha</taxon>
        <taxon>Muroidea</taxon>
        <taxon>Cricetidae</taxon>
        <taxon>Cricetinae</taxon>
        <taxon>Cricetulus</taxon>
    </lineage>
</organism>
<gene>
    <name evidence="2" type="primary">Liat1</name>
    <name evidence="5" type="synonym">CUNH17orf97</name>
</gene>
<reference evidence="2" key="4">
    <citation type="submission" date="2025-05" db="UniProtKB">
        <authorList>
            <consortium name="Ensembl"/>
        </authorList>
    </citation>
    <scope>IDENTIFICATION</scope>
</reference>
<dbReference type="GO" id="GO:0140694">
    <property type="term" value="P:membraneless organelle assembly"/>
    <property type="evidence" value="ECO:0007669"/>
    <property type="project" value="Ensembl"/>
</dbReference>
<feature type="compositionally biased region" description="Basic residues" evidence="1">
    <location>
        <begin position="51"/>
        <end position="64"/>
    </location>
</feature>
<feature type="compositionally biased region" description="Basic and acidic residues" evidence="1">
    <location>
        <begin position="91"/>
        <end position="111"/>
    </location>
</feature>
<evidence type="ECO:0000313" key="4">
    <source>
        <dbReference type="Proteomes" id="UP001108280"/>
    </source>
</evidence>
<dbReference type="OrthoDB" id="10017439at2759"/>
<dbReference type="GO" id="GO:0140693">
    <property type="term" value="F:molecular condensate scaffold activity"/>
    <property type="evidence" value="ECO:0007669"/>
    <property type="project" value="Ensembl"/>
</dbReference>
<dbReference type="KEGG" id="cge:100763122"/>
<sequence length="229" mass="25355">MAGRGGTGAAEYGGEGEEEEEEEAAREGGAEGSPGSKLPPIVGTSSELAKRKVKKKKKKKKTKGSGKGDADKHHSRGRKSQPLSSSFHDILNPHKDHGSRVEPRDKEEGRHSLPYSCGMSQPYFAEIDESLSNQINESLRWDGILTDPEAEKERIRIYKLNRRKRYRLVALKGFHSDLCTEESVENLPYLSDKDCGPSSKQPISKGDHAHSYFEATKLLHPELVTSATE</sequence>
<evidence type="ECO:0000313" key="2">
    <source>
        <dbReference type="Ensembl" id="ENSCGRP00001017341.1"/>
    </source>
</evidence>
<reference evidence="4" key="2">
    <citation type="journal article" date="2020" name="Biotechnol. Bioeng.">
        <title>Chromosome-scale scaffolds for the Chinese hamster reference genome assembly to facilitate the study of the CHO epigenome.</title>
        <authorList>
            <person name="Hilliard W."/>
            <person name="MacDonald M."/>
            <person name="Lee K.H."/>
        </authorList>
    </citation>
    <scope>NUCLEOTIDE SEQUENCE [LARGE SCALE GENOMIC DNA]</scope>
    <source>
        <strain evidence="4">17A/GY</strain>
    </source>
</reference>
<reference evidence="4" key="1">
    <citation type="journal article" date="2018" name="Biotechnol. Bioeng.">
        <title>A reference genome of the Chinese hamster based on a hybrid assembly strategy.</title>
        <authorList>
            <person name="Rupp O."/>
            <person name="MacDonald M.L."/>
            <person name="Li S."/>
            <person name="Dhiman H."/>
            <person name="Polson S."/>
            <person name="Griep S."/>
            <person name="Heffner K."/>
            <person name="Hernandez I."/>
            <person name="Brinkrolf K."/>
            <person name="Jadhav V."/>
            <person name="Samoudi M."/>
            <person name="Hao H."/>
            <person name="Kingham B."/>
            <person name="Goesmann A."/>
            <person name="Betenbaugh M.J."/>
            <person name="Lewis N.E."/>
            <person name="Borth N."/>
            <person name="Lee K.H."/>
        </authorList>
    </citation>
    <scope>NUCLEOTIDE SEQUENCE [LARGE SCALE GENOMIC DNA]</scope>
    <source>
        <strain evidence="4">17A/GY</strain>
    </source>
</reference>
<evidence type="ECO:0000256" key="1">
    <source>
        <dbReference type="SAM" id="MobiDB-lite"/>
    </source>
</evidence>
<dbReference type="PANTHER" id="PTHR36474">
    <property type="entry name" value="PROTEIN LIAT1"/>
    <property type="match status" value="1"/>
</dbReference>
<keyword evidence="4" id="KW-1185">Reference proteome</keyword>
<protein>
    <submittedName>
        <fullName evidence="2">Ligand of ATE1</fullName>
    </submittedName>
    <submittedName>
        <fullName evidence="5">Protein LIAT1</fullName>
    </submittedName>
</protein>
<dbReference type="Proteomes" id="UP001108280">
    <property type="component" value="Chromosome 7"/>
</dbReference>
<feature type="compositionally biased region" description="Gly residues" evidence="1">
    <location>
        <begin position="1"/>
        <end position="13"/>
    </location>
</feature>
<reference evidence="5" key="3">
    <citation type="submission" date="2025-04" db="UniProtKB">
        <authorList>
            <consortium name="RefSeq"/>
        </authorList>
    </citation>
    <scope>IDENTIFICATION</scope>
    <source>
        <strain evidence="5">17A/GY</strain>
        <tissue evidence="5">Liver</tissue>
    </source>
</reference>
<dbReference type="InterPro" id="IPR038794">
    <property type="entry name" value="LIAT1"/>
</dbReference>
<evidence type="ECO:0000313" key="5">
    <source>
        <dbReference type="RefSeq" id="XP_027282517.2"/>
    </source>
</evidence>
<dbReference type="RefSeq" id="XP_027282517.2">
    <property type="nucleotide sequence ID" value="XM_027426716.2"/>
</dbReference>
<dbReference type="Proteomes" id="UP000694386">
    <property type="component" value="Unplaced"/>
</dbReference>
<name>A0A8C2MEQ7_CRIGR</name>
<dbReference type="PANTHER" id="PTHR36474:SF1">
    <property type="entry name" value="PROTEIN LIAT1"/>
    <property type="match status" value="1"/>
</dbReference>